<dbReference type="EC" id="3.2.1.26" evidence="3"/>
<accession>A0A951PPM3</accession>
<proteinExistence type="inferred from homology"/>
<evidence type="ECO:0000256" key="2">
    <source>
        <dbReference type="ARBA" id="ARBA00007671"/>
    </source>
</evidence>
<dbReference type="GO" id="GO:0004575">
    <property type="term" value="F:sucrose alpha-glucosidase activity"/>
    <property type="evidence" value="ECO:0007669"/>
    <property type="project" value="TreeGrafter"/>
</dbReference>
<keyword evidence="6" id="KW-0326">Glycosidase</keyword>
<dbReference type="PANTHER" id="PTHR31916:SF28">
    <property type="entry name" value="NEUTRAL_ALKALINE INVERTASE 3, CHLOROPLASTIC"/>
    <property type="match status" value="1"/>
</dbReference>
<dbReference type="Gene3D" id="1.50.10.10">
    <property type="match status" value="1"/>
</dbReference>
<dbReference type="PANTHER" id="PTHR31916">
    <property type="match status" value="1"/>
</dbReference>
<keyword evidence="4 7" id="KW-0378">Hydrolase</keyword>
<dbReference type="Pfam" id="PF12899">
    <property type="entry name" value="Glyco_hydro_100"/>
    <property type="match status" value="1"/>
</dbReference>
<organism evidence="7 8">
    <name type="scientific">Symplocastrum torsivum CPER-KK1</name>
    <dbReference type="NCBI Taxonomy" id="450513"/>
    <lineage>
        <taxon>Bacteria</taxon>
        <taxon>Bacillati</taxon>
        <taxon>Cyanobacteriota</taxon>
        <taxon>Cyanophyceae</taxon>
        <taxon>Oscillatoriophycideae</taxon>
        <taxon>Oscillatoriales</taxon>
        <taxon>Microcoleaceae</taxon>
        <taxon>Symplocastrum</taxon>
    </lineage>
</organism>
<evidence type="ECO:0000313" key="7">
    <source>
        <dbReference type="EMBL" id="MBW4546842.1"/>
    </source>
</evidence>
<dbReference type="GO" id="GO:0005987">
    <property type="term" value="P:sucrose catabolic process"/>
    <property type="evidence" value="ECO:0007669"/>
    <property type="project" value="TreeGrafter"/>
</dbReference>
<evidence type="ECO:0000256" key="3">
    <source>
        <dbReference type="ARBA" id="ARBA00012758"/>
    </source>
</evidence>
<name>A0A951PPM3_9CYAN</name>
<evidence type="ECO:0000256" key="4">
    <source>
        <dbReference type="ARBA" id="ARBA00022801"/>
    </source>
</evidence>
<protein>
    <recommendedName>
        <fullName evidence="3">beta-fructofuranosidase</fullName>
        <ecNumber evidence="3">3.2.1.26</ecNumber>
    </recommendedName>
</protein>
<evidence type="ECO:0000313" key="8">
    <source>
        <dbReference type="Proteomes" id="UP000753908"/>
    </source>
</evidence>
<evidence type="ECO:0000256" key="5">
    <source>
        <dbReference type="ARBA" id="ARBA00023277"/>
    </source>
</evidence>
<dbReference type="InterPro" id="IPR012341">
    <property type="entry name" value="6hp_glycosidase-like_sf"/>
</dbReference>
<keyword evidence="5" id="KW-0119">Carbohydrate metabolism</keyword>
<dbReference type="InterPro" id="IPR024746">
    <property type="entry name" value="Glyco_hydro_100"/>
</dbReference>
<gene>
    <name evidence="7" type="ORF">KME25_20720</name>
</gene>
<reference evidence="7" key="1">
    <citation type="submission" date="2021-05" db="EMBL/GenBank/DDBJ databases">
        <authorList>
            <person name="Pietrasiak N."/>
            <person name="Ward R."/>
            <person name="Stajich J.E."/>
            <person name="Kurbessoian T."/>
        </authorList>
    </citation>
    <scope>NUCLEOTIDE SEQUENCE</scope>
    <source>
        <strain evidence="7">CPER-KK1</strain>
    </source>
</reference>
<dbReference type="EMBL" id="JAHHIF010000031">
    <property type="protein sequence ID" value="MBW4546842.1"/>
    <property type="molecule type" value="Genomic_DNA"/>
</dbReference>
<evidence type="ECO:0000256" key="6">
    <source>
        <dbReference type="ARBA" id="ARBA00023295"/>
    </source>
</evidence>
<evidence type="ECO:0000256" key="1">
    <source>
        <dbReference type="ARBA" id="ARBA00000094"/>
    </source>
</evidence>
<dbReference type="SUPFAM" id="SSF48208">
    <property type="entry name" value="Six-hairpin glycosidases"/>
    <property type="match status" value="1"/>
</dbReference>
<comment type="similarity">
    <text evidence="2">Belongs to the glycosyl hydrolase 100 family.</text>
</comment>
<comment type="catalytic activity">
    <reaction evidence="1">
        <text>Hydrolysis of terminal non-reducing beta-D-fructofuranoside residues in beta-D-fructofuranosides.</text>
        <dbReference type="EC" id="3.2.1.26"/>
    </reaction>
</comment>
<dbReference type="AlphaFoldDB" id="A0A951PPM3"/>
<comment type="caution">
    <text evidence="7">The sequence shown here is derived from an EMBL/GenBank/DDBJ whole genome shotgun (WGS) entry which is preliminary data.</text>
</comment>
<dbReference type="Proteomes" id="UP000753908">
    <property type="component" value="Unassembled WGS sequence"/>
</dbReference>
<reference evidence="7" key="2">
    <citation type="journal article" date="2022" name="Microbiol. Resour. Announc.">
        <title>Metagenome Sequencing to Explore Phylogenomics of Terrestrial Cyanobacteria.</title>
        <authorList>
            <person name="Ward R.D."/>
            <person name="Stajich J.E."/>
            <person name="Johansen J.R."/>
            <person name="Huntemann M."/>
            <person name="Clum A."/>
            <person name="Foster B."/>
            <person name="Foster B."/>
            <person name="Roux S."/>
            <person name="Palaniappan K."/>
            <person name="Varghese N."/>
            <person name="Mukherjee S."/>
            <person name="Reddy T.B.K."/>
            <person name="Daum C."/>
            <person name="Copeland A."/>
            <person name="Chen I.A."/>
            <person name="Ivanova N.N."/>
            <person name="Kyrpides N.C."/>
            <person name="Shapiro N."/>
            <person name="Eloe-Fadrosh E.A."/>
            <person name="Pietrasiak N."/>
        </authorList>
    </citation>
    <scope>NUCLEOTIDE SEQUENCE</scope>
    <source>
        <strain evidence="7">CPER-KK1</strain>
    </source>
</reference>
<sequence length="474" mass="54460">MVTEDALLNEAWERLEASILKYGEEPVGTVAATPEAGVKQYNYGHCFIRDFVPSGLAFLTKGRGKVVSNFLIQTLKLQINHNNIEEIRAHMDGARPGIGLMPASFEVEEENGEPVIRADYGERAIGRVTPVDSCLWWLILLRAYTKATGDSNLAHEPEFQEGIKLILELCLVKRFDMYPTLLVPDGAFMIDRRMGVFGRPLEIQALFYATLLAADELLLPEYKIPVHDEIQQRLARLKIHIQQHYWIDLDRVNEIHRYENEEFGEEVVNKFNIYPDSVPTWVAEWLPKQAGYLAGNLGPGWMDFRFFALGNLMSIICSLTDTQQSQDIMNLIARKWSDLVGDMPMKICFPAVEDKEWQWVTGCDPKNIRWSYHNGGNWPVLLWFMVAAAQKTGRTSLGDRAIKVAEKRWLEYKDKDKWPEYYDGKKGTLVGKKAMRYQTWTLAAYIVAKDLMENPQHLEWISFEDFEISGKVEV</sequence>
<dbReference type="GO" id="GO:0033926">
    <property type="term" value="F:endo-alpha-N-acetylgalactosaminidase activity"/>
    <property type="evidence" value="ECO:0007669"/>
    <property type="project" value="InterPro"/>
</dbReference>
<dbReference type="InterPro" id="IPR008928">
    <property type="entry name" value="6-hairpin_glycosidase_sf"/>
</dbReference>